<dbReference type="AlphaFoldDB" id="A0A923LW16"/>
<gene>
    <name evidence="1" type="ORF">H8S45_12225</name>
</gene>
<protein>
    <recommendedName>
        <fullName evidence="3">Glycosyl hydrolase family 32</fullName>
    </recommendedName>
</protein>
<reference evidence="1" key="1">
    <citation type="submission" date="2020-08" db="EMBL/GenBank/DDBJ databases">
        <title>Genome public.</title>
        <authorList>
            <person name="Liu C."/>
            <person name="Sun Q."/>
        </authorList>
    </citation>
    <scope>NUCLEOTIDE SEQUENCE</scope>
    <source>
        <strain evidence="1">NSJ-28</strain>
    </source>
</reference>
<comment type="caution">
    <text evidence="1">The sequence shown here is derived from an EMBL/GenBank/DDBJ whole genome shotgun (WGS) entry which is preliminary data.</text>
</comment>
<proteinExistence type="predicted"/>
<dbReference type="SUPFAM" id="SSF75005">
    <property type="entry name" value="Arabinanase/levansucrase/invertase"/>
    <property type="match status" value="1"/>
</dbReference>
<dbReference type="RefSeq" id="WP_152959448.1">
    <property type="nucleotide sequence ID" value="NZ_JACOPL010000012.1"/>
</dbReference>
<evidence type="ECO:0008006" key="3">
    <source>
        <dbReference type="Google" id="ProtNLM"/>
    </source>
</evidence>
<keyword evidence="2" id="KW-1185">Reference proteome</keyword>
<dbReference type="EMBL" id="JACOPL010000012">
    <property type="protein sequence ID" value="MBC5726219.1"/>
    <property type="molecule type" value="Genomic_DNA"/>
</dbReference>
<name>A0A923LW16_9FIRM</name>
<dbReference type="Gene3D" id="2.115.10.20">
    <property type="entry name" value="Glycosyl hydrolase domain, family 43"/>
    <property type="match status" value="1"/>
</dbReference>
<evidence type="ECO:0000313" key="2">
    <source>
        <dbReference type="Proteomes" id="UP000606499"/>
    </source>
</evidence>
<evidence type="ECO:0000313" key="1">
    <source>
        <dbReference type="EMBL" id="MBC5726219.1"/>
    </source>
</evidence>
<organism evidence="1 2">
    <name type="scientific">Agathobaculum faecis</name>
    <dbReference type="NCBI Taxonomy" id="2763013"/>
    <lineage>
        <taxon>Bacteria</taxon>
        <taxon>Bacillati</taxon>
        <taxon>Bacillota</taxon>
        <taxon>Clostridia</taxon>
        <taxon>Eubacteriales</taxon>
        <taxon>Butyricicoccaceae</taxon>
        <taxon>Agathobaculum</taxon>
    </lineage>
</organism>
<sequence length="492" mass="56137">MPDYLKRRPDVIPIDCGRQLFVDDFLIEECDMQREFYSPQIKGPVLLPTTPLEMDNGNCPVAAPFKDGAFYDPFDGKFKLWYQAGWFGATAYAESSDGFHWERINTRAGNGTNRVLPYSEGRIRDGCSVWLDLNSIDERYKMFLFTRDPQKREYAELRTSADGMTWSTPTPIMRCGDTTSLFYNPFRDKWVLSVRSLYNREQYLYRYRSYREASTFYELAACQKEYFWQTADVDDARDDIYDCDTQLYSLDCVAYESIVIGLYQIFKGPHNTIAEKLKTPKKCDLYIGFSRDGLQFSRLNRNEFIAGTGACGAWNEGYIHPATGICIINGHELLFYFGAWSGNSPHLGRHMYAGGSTGVAALRRDGFAALVTDNVGRIVTPLVCFEGEGLWVNAQCKSLKAELRDINNRPIKGLTFNDCVCRNIDSTKQQIIWKNPSRLKELTHVPVHIVFEIEQGKLFAFWISKSKSGASGGYLAAGSVQHRGIKDDPYEY</sequence>
<dbReference type="InterPro" id="IPR023296">
    <property type="entry name" value="Glyco_hydro_beta-prop_sf"/>
</dbReference>
<accession>A0A923LW16</accession>
<dbReference type="Proteomes" id="UP000606499">
    <property type="component" value="Unassembled WGS sequence"/>
</dbReference>